<name>A0ABM1M2Q5_NICVS</name>
<feature type="region of interest" description="Disordered" evidence="4">
    <location>
        <begin position="189"/>
        <end position="208"/>
    </location>
</feature>
<dbReference type="Pfam" id="PF18201">
    <property type="entry name" value="PIH1_CS"/>
    <property type="match status" value="1"/>
</dbReference>
<dbReference type="RefSeq" id="XP_017768855.1">
    <property type="nucleotide sequence ID" value="XM_017913366.1"/>
</dbReference>
<feature type="domain" description="PIH1 N-terminal" evidence="5">
    <location>
        <begin position="37"/>
        <end position="199"/>
    </location>
</feature>
<evidence type="ECO:0000313" key="7">
    <source>
        <dbReference type="Proteomes" id="UP000695000"/>
    </source>
</evidence>
<keyword evidence="1 3" id="KW-0963">Cytoplasm</keyword>
<evidence type="ECO:0000256" key="4">
    <source>
        <dbReference type="SAM" id="MobiDB-lite"/>
    </source>
</evidence>
<dbReference type="InterPro" id="IPR012981">
    <property type="entry name" value="PIH1_N"/>
</dbReference>
<feature type="compositionally biased region" description="Basic and acidic residues" evidence="4">
    <location>
        <begin position="194"/>
        <end position="208"/>
    </location>
</feature>
<reference evidence="8" key="1">
    <citation type="submission" date="2025-08" db="UniProtKB">
        <authorList>
            <consortium name="RefSeq"/>
        </authorList>
    </citation>
    <scope>IDENTIFICATION</scope>
    <source>
        <tissue evidence="8">Whole Larva</tissue>
    </source>
</reference>
<protein>
    <recommendedName>
        <fullName evidence="3">Protein kintoun</fullName>
    </recommendedName>
    <alternativeName>
        <fullName evidence="3">Dynein assembly factor 2, axonemal homolog</fullName>
    </alternativeName>
</protein>
<gene>
    <name evidence="8" type="primary">LOC108557000</name>
</gene>
<evidence type="ECO:0000259" key="6">
    <source>
        <dbReference type="Pfam" id="PF18201"/>
    </source>
</evidence>
<evidence type="ECO:0000256" key="1">
    <source>
        <dbReference type="ARBA" id="ARBA00022490"/>
    </source>
</evidence>
<dbReference type="Gene3D" id="2.60.40.790">
    <property type="match status" value="1"/>
</dbReference>
<dbReference type="HAMAP" id="MF_03069">
    <property type="entry name" value="Kintoun"/>
    <property type="match status" value="1"/>
</dbReference>
<accession>A0ABM1M2Q5</accession>
<evidence type="ECO:0000313" key="8">
    <source>
        <dbReference type="RefSeq" id="XP_017768855.1"/>
    </source>
</evidence>
<comment type="subcellular location">
    <subcellularLocation>
        <location evidence="3">Cytoplasm</location>
    </subcellularLocation>
    <subcellularLocation>
        <location evidence="2">Dynein axonemal particle</location>
    </subcellularLocation>
</comment>
<evidence type="ECO:0000256" key="2">
    <source>
        <dbReference type="ARBA" id="ARBA00024190"/>
    </source>
</evidence>
<sequence length="704" mass="80367">MDSLKDLDLTRDEVDRLTSALKDKEFRKLFAEYVDELHDPENKRIFQKEVVELEKERGMDCTFLNPEPGYVIKTSVDGSKKAFINVCSNENIEKPTSTPSYEGGTKGLSWAIPHSLTPPRDDIDNKRVRCRVFDVIFHPDTFRIAKNNKAFWTMVNNTACDSVESNFGVALDRKNLKFPKLQYKGAASSSVIRKPSEHKPSEKSPEEQEVLDKIFNQIPKQEPHKKPPCKPKTETNKTKYTTPKYIIKHRSHIDLENYTFERDSKMNMATPKELIVEINLPMLKAATDMDLDVAEKSVQLVSEKPAKYKLSITLPYKVNHDNGNAKFDKDSKILTIILPVIQTTNKLDFTIEDSCVESDKVYSLPSSPPNENSRKIEELPNVFLNPQIHYSLPEFTCHQLENKLYFTLHVKNVNENSIEKICNPCDVHLKLTSISSGYYPVHYAFYVKLQSTLDTEEVIVEVWDNNVVLQLCLDDAMNVSTYLVGLDKSDLYMKNVDKQIEPLMEEDDLDTTLTENTMEEVESKIEDLTVKETTQKANKVVDVVPLREEPSKAIDIVRLHGESSGDDTSCSSYSPKSKGILKRRTSSYRSSVSRSISESSIDDAIWASSYENCYNSMESVIAEDTDVSSSLKKTVTFNDHVKRQLYRSNSSILGQKRKNQKKAKSKKRAQERRHSESEVVGESNTICEEDPSKRDDAHIFECDL</sequence>
<feature type="region of interest" description="Disordered" evidence="4">
    <location>
        <begin position="653"/>
        <end position="691"/>
    </location>
</feature>
<dbReference type="PANTHER" id="PTHR22997">
    <property type="entry name" value="PIH1 DOMAIN-CONTAINING PROTEIN 1"/>
    <property type="match status" value="1"/>
</dbReference>
<dbReference type="InterPro" id="IPR034727">
    <property type="entry name" value="Kintoun"/>
</dbReference>
<dbReference type="GeneID" id="108557000"/>
<organism evidence="7 8">
    <name type="scientific">Nicrophorus vespilloides</name>
    <name type="common">Boreal carrion beetle</name>
    <dbReference type="NCBI Taxonomy" id="110193"/>
    <lineage>
        <taxon>Eukaryota</taxon>
        <taxon>Metazoa</taxon>
        <taxon>Ecdysozoa</taxon>
        <taxon>Arthropoda</taxon>
        <taxon>Hexapoda</taxon>
        <taxon>Insecta</taxon>
        <taxon>Pterygota</taxon>
        <taxon>Neoptera</taxon>
        <taxon>Endopterygota</taxon>
        <taxon>Coleoptera</taxon>
        <taxon>Polyphaga</taxon>
        <taxon>Staphyliniformia</taxon>
        <taxon>Silphidae</taxon>
        <taxon>Nicrophorinae</taxon>
        <taxon>Nicrophorus</taxon>
    </lineage>
</organism>
<proteinExistence type="inferred from homology"/>
<dbReference type="InterPro" id="IPR008978">
    <property type="entry name" value="HSP20-like_chaperone"/>
</dbReference>
<dbReference type="Proteomes" id="UP000695000">
    <property type="component" value="Unplaced"/>
</dbReference>
<comment type="similarity">
    <text evidence="3">Belongs to the PIH1 family. Kintoun subfamily.</text>
</comment>
<dbReference type="PANTHER" id="PTHR22997:SF3">
    <property type="entry name" value="PROTEIN KINTOUN"/>
    <property type="match status" value="1"/>
</dbReference>
<comment type="function">
    <text evidence="3">Required for cytoplasmic pre-assembly of axonemal dyneins, thereby playing a central role in motility in cilia and flagella. Involved in pre-assembly of dynein arm complexes in the cytoplasm before intraflagellar transport loads them for the ciliary compartment.</text>
</comment>
<feature type="compositionally biased region" description="Basic and acidic residues" evidence="4">
    <location>
        <begin position="221"/>
        <end position="237"/>
    </location>
</feature>
<evidence type="ECO:0000259" key="5">
    <source>
        <dbReference type="Pfam" id="PF08190"/>
    </source>
</evidence>
<dbReference type="InterPro" id="IPR041442">
    <property type="entry name" value="PIH1D1/2/3_CS-like"/>
</dbReference>
<feature type="region of interest" description="Disordered" evidence="4">
    <location>
        <begin position="216"/>
        <end position="240"/>
    </location>
</feature>
<dbReference type="Pfam" id="PF08190">
    <property type="entry name" value="PIH1"/>
    <property type="match status" value="1"/>
</dbReference>
<feature type="compositionally biased region" description="Basic residues" evidence="4">
    <location>
        <begin position="655"/>
        <end position="671"/>
    </location>
</feature>
<evidence type="ECO:0000256" key="3">
    <source>
        <dbReference type="HAMAP-Rule" id="MF_03069"/>
    </source>
</evidence>
<feature type="domain" description="PIH1D1/2/3 CS-like" evidence="6">
    <location>
        <begin position="240"/>
        <end position="341"/>
    </location>
</feature>
<dbReference type="InterPro" id="IPR050734">
    <property type="entry name" value="PIH1/Kintoun_subfamily"/>
</dbReference>
<keyword evidence="7" id="KW-1185">Reference proteome</keyword>